<feature type="transmembrane region" description="Helical" evidence="9">
    <location>
        <begin position="661"/>
        <end position="680"/>
    </location>
</feature>
<feature type="transmembrane region" description="Helical" evidence="9">
    <location>
        <begin position="573"/>
        <end position="594"/>
    </location>
</feature>
<keyword evidence="11" id="KW-1185">Reference proteome</keyword>
<accession>A0A5C0VK90</accession>
<dbReference type="AlphaFoldDB" id="A0A5C0VK90"/>
<dbReference type="GO" id="GO:0005886">
    <property type="term" value="C:plasma membrane"/>
    <property type="evidence" value="ECO:0007669"/>
    <property type="project" value="UniProtKB-SubCell"/>
</dbReference>
<dbReference type="GO" id="GO:0016746">
    <property type="term" value="F:acyltransferase activity"/>
    <property type="evidence" value="ECO:0007669"/>
    <property type="project" value="UniProtKB-KW"/>
</dbReference>
<protein>
    <submittedName>
        <fullName evidence="10">Oligosaccharide flippase family protein</fullName>
    </submittedName>
</protein>
<keyword evidence="4 9" id="KW-0812">Transmembrane</keyword>
<keyword evidence="2" id="KW-1003">Cell membrane</keyword>
<feature type="transmembrane region" description="Helical" evidence="9">
    <location>
        <begin position="686"/>
        <end position="708"/>
    </location>
</feature>
<evidence type="ECO:0000256" key="6">
    <source>
        <dbReference type="ARBA" id="ARBA00022989"/>
    </source>
</evidence>
<dbReference type="PROSITE" id="PS00101">
    <property type="entry name" value="HEXAPEP_TRANSFERASES"/>
    <property type="match status" value="1"/>
</dbReference>
<feature type="transmembrane region" description="Helical" evidence="9">
    <location>
        <begin position="606"/>
        <end position="626"/>
    </location>
</feature>
<feature type="transmembrane region" description="Helical" evidence="9">
    <location>
        <begin position="248"/>
        <end position="267"/>
    </location>
</feature>
<dbReference type="InterPro" id="IPR002797">
    <property type="entry name" value="Polysacc_synth"/>
</dbReference>
<dbReference type="Pfam" id="PF00132">
    <property type="entry name" value="Hexapep"/>
    <property type="match status" value="1"/>
</dbReference>
<feature type="transmembrane region" description="Helical" evidence="9">
    <location>
        <begin position="392"/>
        <end position="410"/>
    </location>
</feature>
<dbReference type="SUPFAM" id="SSF51161">
    <property type="entry name" value="Trimeric LpxA-like enzymes"/>
    <property type="match status" value="1"/>
</dbReference>
<feature type="transmembrane region" description="Helical" evidence="9">
    <location>
        <begin position="279"/>
        <end position="303"/>
    </location>
</feature>
<proteinExistence type="predicted"/>
<evidence type="ECO:0000256" key="7">
    <source>
        <dbReference type="ARBA" id="ARBA00023136"/>
    </source>
</evidence>
<organism evidence="10 11">
    <name type="scientific">Pedobacter aquae</name>
    <dbReference type="NCBI Taxonomy" id="2605747"/>
    <lineage>
        <taxon>Bacteria</taxon>
        <taxon>Pseudomonadati</taxon>
        <taxon>Bacteroidota</taxon>
        <taxon>Sphingobacteriia</taxon>
        <taxon>Sphingobacteriales</taxon>
        <taxon>Sphingobacteriaceae</taxon>
        <taxon>Pedobacter</taxon>
    </lineage>
</organism>
<feature type="transmembrane region" description="Helical" evidence="9">
    <location>
        <begin position="456"/>
        <end position="477"/>
    </location>
</feature>
<dbReference type="InterPro" id="IPR011004">
    <property type="entry name" value="Trimer_LpxA-like_sf"/>
</dbReference>
<dbReference type="EMBL" id="CP043329">
    <property type="protein sequence ID" value="QEK52252.1"/>
    <property type="molecule type" value="Genomic_DNA"/>
</dbReference>
<evidence type="ECO:0000313" key="11">
    <source>
        <dbReference type="Proteomes" id="UP000323653"/>
    </source>
</evidence>
<evidence type="ECO:0000313" key="10">
    <source>
        <dbReference type="EMBL" id="QEK52252.1"/>
    </source>
</evidence>
<evidence type="ECO:0000256" key="1">
    <source>
        <dbReference type="ARBA" id="ARBA00004651"/>
    </source>
</evidence>
<keyword evidence="7 9" id="KW-0472">Membrane</keyword>
<dbReference type="Pfam" id="PF01943">
    <property type="entry name" value="Polysacc_synt"/>
    <property type="match status" value="1"/>
</dbReference>
<feature type="transmembrane region" description="Helical" evidence="9">
    <location>
        <begin position="489"/>
        <end position="506"/>
    </location>
</feature>
<reference evidence="10 11" key="1">
    <citation type="submission" date="2019-08" db="EMBL/GenBank/DDBJ databases">
        <title>Pedobacter sp. nov., isolated from Han river, South Korea.</title>
        <authorList>
            <person name="Lee D.-H."/>
            <person name="Kim Y.-S."/>
            <person name="Hwang E.-M."/>
            <person name="Le Tran T.C."/>
            <person name="Cha C.-J."/>
        </authorList>
    </citation>
    <scope>NUCLEOTIDE SEQUENCE [LARGE SCALE GENOMIC DNA]</scope>
    <source>
        <strain evidence="10 11">CJ43</strain>
    </source>
</reference>
<dbReference type="CDD" id="cd03349">
    <property type="entry name" value="LbH_XAT"/>
    <property type="match status" value="1"/>
</dbReference>
<keyword evidence="3" id="KW-0808">Transferase</keyword>
<dbReference type="InterPro" id="IPR001451">
    <property type="entry name" value="Hexapep"/>
</dbReference>
<dbReference type="PANTHER" id="PTHR30250:SF11">
    <property type="entry name" value="O-ANTIGEN TRANSPORTER-RELATED"/>
    <property type="match status" value="1"/>
</dbReference>
<dbReference type="Gene3D" id="2.160.10.10">
    <property type="entry name" value="Hexapeptide repeat proteins"/>
    <property type="match status" value="1"/>
</dbReference>
<feature type="transmembrane region" description="Helical" evidence="9">
    <location>
        <begin position="315"/>
        <end position="335"/>
    </location>
</feature>
<keyword evidence="5" id="KW-0677">Repeat</keyword>
<dbReference type="KEGG" id="pej:FYC62_11835"/>
<evidence type="ECO:0000256" key="2">
    <source>
        <dbReference type="ARBA" id="ARBA00022475"/>
    </source>
</evidence>
<comment type="subcellular location">
    <subcellularLocation>
        <location evidence="1">Cell membrane</location>
        <topology evidence="1">Multi-pass membrane protein</topology>
    </subcellularLocation>
</comment>
<evidence type="ECO:0000256" key="5">
    <source>
        <dbReference type="ARBA" id="ARBA00022737"/>
    </source>
</evidence>
<feature type="transmembrane region" description="Helical" evidence="9">
    <location>
        <begin position="416"/>
        <end position="435"/>
    </location>
</feature>
<dbReference type="PANTHER" id="PTHR30250">
    <property type="entry name" value="PST FAMILY PREDICTED COLANIC ACID TRANSPORTER"/>
    <property type="match status" value="1"/>
</dbReference>
<name>A0A5C0VK90_9SPHI</name>
<feature type="transmembrane region" description="Helical" evidence="9">
    <location>
        <begin position="539"/>
        <end position="557"/>
    </location>
</feature>
<keyword evidence="8" id="KW-0012">Acyltransferase</keyword>
<evidence type="ECO:0000256" key="9">
    <source>
        <dbReference type="SAM" id="Phobius"/>
    </source>
</evidence>
<evidence type="ECO:0000256" key="3">
    <source>
        <dbReference type="ARBA" id="ARBA00022679"/>
    </source>
</evidence>
<dbReference type="Proteomes" id="UP000323653">
    <property type="component" value="Chromosome"/>
</dbReference>
<feature type="transmembrane region" description="Helical" evidence="9">
    <location>
        <begin position="355"/>
        <end position="372"/>
    </location>
</feature>
<dbReference type="InterPro" id="IPR050833">
    <property type="entry name" value="Poly_Biosynth_Transport"/>
</dbReference>
<evidence type="ECO:0000256" key="4">
    <source>
        <dbReference type="ARBA" id="ARBA00022692"/>
    </source>
</evidence>
<dbReference type="InterPro" id="IPR018357">
    <property type="entry name" value="Hexapep_transf_CS"/>
</dbReference>
<evidence type="ECO:0000256" key="8">
    <source>
        <dbReference type="ARBA" id="ARBA00023315"/>
    </source>
</evidence>
<sequence length="727" mass="82620">METLLLNPISLWLRWLFTKAVYLFKNRGKHLKIEYMVELSSCTFGSYNTIYKYTRLRNSTIDSFSYVARNTLVQHAKIGKFCCIGPHVSIGLGAHPSSQYVSSHPLFYSIIGQASGLTLVEKELFQEYQETIIENDVWIGAQVIIKSGVKIGNGAIIASGSVVTKDVEPYSVVGGVPAKFIKYRFAQEQITFLQKFKWWEQNLDWLKEHKDLFLDVDLLMKNLIVNSLDRKESYKTGTIGSQTIKGSIYSYLGIIIGFFSVTVLRSHGLGPEENGILDLILSFTMILAQLGSLGFFNASIRCFPYFRDETKNHNGFMFLLLAIPFVGLLLFTLLFYLGKSVLPVESNFTTLFQDYTPVILALTLGTVLFNALDTFNRTALLDAVTGSTLKEFVQKLTVAIAMGLMLYFTLPFPLFLWIWVLANLIPTVWIFIKLYRKKVFNLKPDFAFLNPEMVKMLSSVSLFAVLTGFTTMIIQYIDKIMINEMINTSLTGIYSITAFFGTVVLMPSRIMYRIGGIIIAEKWKVHDIDGIKSVYKKSCINQLLIAMLIFIGIWANIDNVFEMIPKEYEAGKYVILFISLSGLIEMATGFNGVIIATSKYYKYDTYFFLALIFITIATNYIFIPIWGITGSAMATALATLLFNFFRYLFLVIKFKMQPMGLNNLFILMIGLFTLFIIGYLPKQSFFVWDIILRSGIITLVYVSSIYVLKLAPEMNTIIDKYKTKLLS</sequence>
<gene>
    <name evidence="10" type="ORF">FYC62_11835</name>
</gene>
<feature type="transmembrane region" description="Helical" evidence="9">
    <location>
        <begin position="632"/>
        <end position="649"/>
    </location>
</feature>
<keyword evidence="6 9" id="KW-1133">Transmembrane helix</keyword>